<feature type="compositionally biased region" description="Polar residues" evidence="1">
    <location>
        <begin position="130"/>
        <end position="148"/>
    </location>
</feature>
<reference evidence="2" key="1">
    <citation type="submission" date="2016-03" db="EMBL/GenBank/DDBJ databases">
        <title>Mechanisms controlling the formation of the plant cell surface in tip-growing cells are functionally conserved among land plants.</title>
        <authorList>
            <person name="Honkanen S."/>
            <person name="Jones V.A."/>
            <person name="Morieri G."/>
            <person name="Champion C."/>
            <person name="Hetherington A.J."/>
            <person name="Kelly S."/>
            <person name="Saint-Marcoux D."/>
            <person name="Proust H."/>
            <person name="Prescott H."/>
            <person name="Dolan L."/>
        </authorList>
    </citation>
    <scope>NUCLEOTIDE SEQUENCE [LARGE SCALE GENOMIC DNA]</scope>
    <source>
        <tissue evidence="2">Whole gametophyte</tissue>
    </source>
</reference>
<organism evidence="2 3">
    <name type="scientific">Marchantia polymorpha subsp. ruderalis</name>
    <dbReference type="NCBI Taxonomy" id="1480154"/>
    <lineage>
        <taxon>Eukaryota</taxon>
        <taxon>Viridiplantae</taxon>
        <taxon>Streptophyta</taxon>
        <taxon>Embryophyta</taxon>
        <taxon>Marchantiophyta</taxon>
        <taxon>Marchantiopsida</taxon>
        <taxon>Marchantiidae</taxon>
        <taxon>Marchantiales</taxon>
        <taxon>Marchantiaceae</taxon>
        <taxon>Marchantia</taxon>
    </lineage>
</organism>
<proteinExistence type="predicted"/>
<keyword evidence="3" id="KW-1185">Reference proteome</keyword>
<feature type="region of interest" description="Disordered" evidence="1">
    <location>
        <begin position="130"/>
        <end position="169"/>
    </location>
</feature>
<dbReference type="PANTHER" id="PTHR33625:SF4">
    <property type="entry name" value="OS08G0179900 PROTEIN"/>
    <property type="match status" value="1"/>
</dbReference>
<name>A0A176W2J4_MARPO</name>
<accession>A0A176W2J4</accession>
<sequence>MGGGAVWRGVTRLASTVTPAVRPGSRATSSSCSFCKTNAAAQAAKASSSKMHSCACTPETTPKAGYVSQGAKPMWDSDEWEFAEEEDKIDHLVFGPKPSRQEVEEASSELQNALRLGLEAPSYDNIQAPTSWGTLLPTTAGQAEGSQQSGSPLLSRNSSSSGITEEKDIEEVSRPLLASKLALDWVEPPPIRTGQNALQPGGRSAVQEAFHQFQHNSEVQNMVVSLASDPNVWDAVLQNEKIQEFKRKLQGDKAFFVDKADRVTEVESDPASESTPNFFERCQIFWRTQILQFMDVLNGLIMNLFKSADKKIFAEEDGDTLNRTVKSCTMLALVVLCVVILKRISVQAA</sequence>
<gene>
    <name evidence="2" type="ORF">AXG93_4363s1010</name>
</gene>
<feature type="compositionally biased region" description="Low complexity" evidence="1">
    <location>
        <begin position="149"/>
        <end position="162"/>
    </location>
</feature>
<dbReference type="EMBL" id="LVLJ01001943">
    <property type="protein sequence ID" value="OAE27288.1"/>
    <property type="molecule type" value="Genomic_DNA"/>
</dbReference>
<evidence type="ECO:0000313" key="2">
    <source>
        <dbReference type="EMBL" id="OAE27288.1"/>
    </source>
</evidence>
<evidence type="ECO:0000313" key="3">
    <source>
        <dbReference type="Proteomes" id="UP000077202"/>
    </source>
</evidence>
<dbReference type="AlphaFoldDB" id="A0A176W2J4"/>
<evidence type="ECO:0000256" key="1">
    <source>
        <dbReference type="SAM" id="MobiDB-lite"/>
    </source>
</evidence>
<comment type="caution">
    <text evidence="2">The sequence shown here is derived from an EMBL/GenBank/DDBJ whole genome shotgun (WGS) entry which is preliminary data.</text>
</comment>
<protein>
    <submittedName>
        <fullName evidence="2">Uncharacterized protein</fullName>
    </submittedName>
</protein>
<dbReference type="PANTHER" id="PTHR33625">
    <property type="entry name" value="OS08G0179900 PROTEIN"/>
    <property type="match status" value="1"/>
</dbReference>
<dbReference type="Proteomes" id="UP000077202">
    <property type="component" value="Unassembled WGS sequence"/>
</dbReference>